<proteinExistence type="inferred from homology"/>
<gene>
    <name evidence="10" type="ORF">Salat_1282100</name>
</gene>
<keyword evidence="5 8" id="KW-0378">Hydrolase</keyword>
<feature type="chain" id="PRO_5041958840" evidence="9">
    <location>
        <begin position="31"/>
        <end position="400"/>
    </location>
</feature>
<protein>
    <submittedName>
        <fullName evidence="10">Exopolygalacturonase</fullName>
    </submittedName>
</protein>
<dbReference type="InterPro" id="IPR011050">
    <property type="entry name" value="Pectin_lyase_fold/virulence"/>
</dbReference>
<comment type="caution">
    <text evidence="10">The sequence shown here is derived from an EMBL/GenBank/DDBJ whole genome shotgun (WGS) entry which is preliminary data.</text>
</comment>
<dbReference type="GO" id="GO:0071555">
    <property type="term" value="P:cell wall organization"/>
    <property type="evidence" value="ECO:0007669"/>
    <property type="project" value="UniProtKB-KW"/>
</dbReference>
<evidence type="ECO:0000256" key="9">
    <source>
        <dbReference type="SAM" id="SignalP"/>
    </source>
</evidence>
<evidence type="ECO:0000256" key="5">
    <source>
        <dbReference type="ARBA" id="ARBA00022801"/>
    </source>
</evidence>
<keyword evidence="6 8" id="KW-0326">Glycosidase</keyword>
<accession>A0AAE2CPW1</accession>
<keyword evidence="11" id="KW-1185">Reference proteome</keyword>
<feature type="signal peptide" evidence="9">
    <location>
        <begin position="1"/>
        <end position="30"/>
    </location>
</feature>
<evidence type="ECO:0000256" key="4">
    <source>
        <dbReference type="ARBA" id="ARBA00022525"/>
    </source>
</evidence>
<dbReference type="GO" id="GO:0004650">
    <property type="term" value="F:polygalacturonase activity"/>
    <property type="evidence" value="ECO:0007669"/>
    <property type="project" value="InterPro"/>
</dbReference>
<sequence>MTTPVGTTRLIVQLLGIIIACFLTINGVESNPSDAVFDIINYGAKTEPKFDNAQAIIKAWKAACDSAGPAKVVIPAGDFMAGEVVFAGPCKSPTTTVEIQGHLFANIDPSTYTGGSWILFQRVDNVVMTGGGTINGEGKHDWKYANGDSLLAVSLRLEEVGHGKVNNLKFVDSMGYHIEVMGSHDIDLQKLTITAPGDSPFTDGVHLTGNTNVNVTDSVIGTGDDCVSIGHGNQNIMVARIICGPGHGICVGNLGKHADEKDLKGVTISNCTLTGTTNGARIKTYHDSVPITASDIIFQDIQMNDVQNPIIIDQHYNSSTTTTQSKVKIMNARFMNIRGSSASAVAVSLNCSSSAPCEGIELADIDLVPAGSTGPLTSACSNAKTVLKGTQNPPGPANCV</sequence>
<keyword evidence="3" id="KW-0134">Cell wall</keyword>
<reference evidence="10" key="1">
    <citation type="submission" date="2020-06" db="EMBL/GenBank/DDBJ databases">
        <authorList>
            <person name="Li T."/>
            <person name="Hu X."/>
            <person name="Zhang T."/>
            <person name="Song X."/>
            <person name="Zhang H."/>
            <person name="Dai N."/>
            <person name="Sheng W."/>
            <person name="Hou X."/>
            <person name="Wei L."/>
        </authorList>
    </citation>
    <scope>NUCLEOTIDE SEQUENCE</scope>
    <source>
        <strain evidence="10">3651</strain>
        <tissue evidence="10">Leaf</tissue>
    </source>
</reference>
<dbReference type="PANTHER" id="PTHR31375">
    <property type="match status" value="1"/>
</dbReference>
<dbReference type="FunFam" id="2.160.20.10:FF:000004">
    <property type="entry name" value="Pectin lyase-like superfamily protein"/>
    <property type="match status" value="1"/>
</dbReference>
<dbReference type="SUPFAM" id="SSF51126">
    <property type="entry name" value="Pectin lyase-like"/>
    <property type="match status" value="1"/>
</dbReference>
<evidence type="ECO:0000256" key="2">
    <source>
        <dbReference type="ARBA" id="ARBA00008834"/>
    </source>
</evidence>
<dbReference type="Gene3D" id="2.160.20.10">
    <property type="entry name" value="Single-stranded right-handed beta-helix, Pectin lyase-like"/>
    <property type="match status" value="1"/>
</dbReference>
<name>A0AAE2CPW1_9LAMI</name>
<evidence type="ECO:0000256" key="1">
    <source>
        <dbReference type="ARBA" id="ARBA00004191"/>
    </source>
</evidence>
<evidence type="ECO:0000256" key="7">
    <source>
        <dbReference type="ARBA" id="ARBA00023316"/>
    </source>
</evidence>
<dbReference type="GO" id="GO:0005975">
    <property type="term" value="P:carbohydrate metabolic process"/>
    <property type="evidence" value="ECO:0007669"/>
    <property type="project" value="InterPro"/>
</dbReference>
<evidence type="ECO:0000256" key="3">
    <source>
        <dbReference type="ARBA" id="ARBA00022512"/>
    </source>
</evidence>
<dbReference type="SMART" id="SM00710">
    <property type="entry name" value="PbH1"/>
    <property type="match status" value="5"/>
</dbReference>
<dbReference type="AlphaFoldDB" id="A0AAE2CPW1"/>
<keyword evidence="9" id="KW-0732">Signal</keyword>
<comment type="subcellular location">
    <subcellularLocation>
        <location evidence="1">Secreted</location>
        <location evidence="1">Cell wall</location>
    </subcellularLocation>
</comment>
<evidence type="ECO:0000313" key="11">
    <source>
        <dbReference type="Proteomes" id="UP001293254"/>
    </source>
</evidence>
<dbReference type="EMBL" id="JACGWO010000004">
    <property type="protein sequence ID" value="KAK4429814.1"/>
    <property type="molecule type" value="Genomic_DNA"/>
</dbReference>
<organism evidence="10 11">
    <name type="scientific">Sesamum alatum</name>
    <dbReference type="NCBI Taxonomy" id="300844"/>
    <lineage>
        <taxon>Eukaryota</taxon>
        <taxon>Viridiplantae</taxon>
        <taxon>Streptophyta</taxon>
        <taxon>Embryophyta</taxon>
        <taxon>Tracheophyta</taxon>
        <taxon>Spermatophyta</taxon>
        <taxon>Magnoliopsida</taxon>
        <taxon>eudicotyledons</taxon>
        <taxon>Gunneridae</taxon>
        <taxon>Pentapetalae</taxon>
        <taxon>asterids</taxon>
        <taxon>lamiids</taxon>
        <taxon>Lamiales</taxon>
        <taxon>Pedaliaceae</taxon>
        <taxon>Sesamum</taxon>
    </lineage>
</organism>
<keyword evidence="4" id="KW-0964">Secreted</keyword>
<dbReference type="Proteomes" id="UP001293254">
    <property type="component" value="Unassembled WGS sequence"/>
</dbReference>
<comment type="similarity">
    <text evidence="2 8">Belongs to the glycosyl hydrolase 28 family.</text>
</comment>
<reference evidence="10" key="2">
    <citation type="journal article" date="2024" name="Plant">
        <title>Genomic evolution and insights into agronomic trait innovations of Sesamum species.</title>
        <authorList>
            <person name="Miao H."/>
            <person name="Wang L."/>
            <person name="Qu L."/>
            <person name="Liu H."/>
            <person name="Sun Y."/>
            <person name="Le M."/>
            <person name="Wang Q."/>
            <person name="Wei S."/>
            <person name="Zheng Y."/>
            <person name="Lin W."/>
            <person name="Duan Y."/>
            <person name="Cao H."/>
            <person name="Xiong S."/>
            <person name="Wang X."/>
            <person name="Wei L."/>
            <person name="Li C."/>
            <person name="Ma Q."/>
            <person name="Ju M."/>
            <person name="Zhao R."/>
            <person name="Li G."/>
            <person name="Mu C."/>
            <person name="Tian Q."/>
            <person name="Mei H."/>
            <person name="Zhang T."/>
            <person name="Gao T."/>
            <person name="Zhang H."/>
        </authorList>
    </citation>
    <scope>NUCLEOTIDE SEQUENCE</scope>
    <source>
        <strain evidence="10">3651</strain>
    </source>
</reference>
<dbReference type="Pfam" id="PF00295">
    <property type="entry name" value="Glyco_hydro_28"/>
    <property type="match status" value="1"/>
</dbReference>
<dbReference type="InterPro" id="IPR012334">
    <property type="entry name" value="Pectin_lyas_fold"/>
</dbReference>
<evidence type="ECO:0000256" key="6">
    <source>
        <dbReference type="ARBA" id="ARBA00023295"/>
    </source>
</evidence>
<dbReference type="InterPro" id="IPR006626">
    <property type="entry name" value="PbH1"/>
</dbReference>
<dbReference type="InterPro" id="IPR000743">
    <property type="entry name" value="Glyco_hydro_28"/>
</dbReference>
<evidence type="ECO:0000256" key="8">
    <source>
        <dbReference type="RuleBase" id="RU361169"/>
    </source>
</evidence>
<keyword evidence="7" id="KW-0961">Cell wall biogenesis/degradation</keyword>
<evidence type="ECO:0000313" key="10">
    <source>
        <dbReference type="EMBL" id="KAK4429814.1"/>
    </source>
</evidence>